<dbReference type="AlphaFoldDB" id="A0A6B9FYB5"/>
<dbReference type="OrthoDB" id="7991172at2"/>
<gene>
    <name evidence="1" type="primary">bcsS</name>
    <name evidence="1" type="ORF">MMSR116_11385</name>
</gene>
<dbReference type="Proteomes" id="UP000012488">
    <property type="component" value="Chromosome"/>
</dbReference>
<dbReference type="EMBL" id="CP043538">
    <property type="protein sequence ID" value="QGY06136.1"/>
    <property type="molecule type" value="Genomic_DNA"/>
</dbReference>
<accession>A0A6B9FYB5</accession>
<sequence length="203" mass="21752">MLFGSLDAGAAQYLTLGAKLGLDSLDRDGFVALASVGGGRRVERVTEGPRQRYTAGSAAVFGYQWFFDWGVIAAYAGPEVTADMLVGVKGFIPSSPYAGLRLQGEIWVRPSEATLVQGSAVAGSARDSLWVRVAWGYRLWGAYLGPEVGAYGDATGYRKWALGLHGTDFDVSRFSARLSVGLQTESGRRTAAPYVSLSAWTPW</sequence>
<proteinExistence type="predicted"/>
<protein>
    <submittedName>
        <fullName evidence="1">Cellulose biosynthesis protein BcsS</fullName>
    </submittedName>
</protein>
<name>A0A6B9FYB5_9HYPH</name>
<dbReference type="InterPro" id="IPR031485">
    <property type="entry name" value="CBP_BcsS"/>
</dbReference>
<organism evidence="1 2">
    <name type="scientific">Methylobacterium mesophilicum SR1.6/6</name>
    <dbReference type="NCBI Taxonomy" id="908290"/>
    <lineage>
        <taxon>Bacteria</taxon>
        <taxon>Pseudomonadati</taxon>
        <taxon>Pseudomonadota</taxon>
        <taxon>Alphaproteobacteria</taxon>
        <taxon>Hyphomicrobiales</taxon>
        <taxon>Methylobacteriaceae</taxon>
        <taxon>Methylobacterium</taxon>
    </lineage>
</organism>
<dbReference type="Pfam" id="PF17036">
    <property type="entry name" value="CBP_BcsS"/>
    <property type="match status" value="1"/>
</dbReference>
<reference evidence="1 2" key="2">
    <citation type="journal article" date="2013" name="Genome Announc.">
        <title>Draft Genome Sequence of Methylobacterium mesophilicum Strain SR1.6/6, Isolated from Citrus sinensis.</title>
        <authorList>
            <person name="Marinho Almeida D."/>
            <person name="Dini-Andreote F."/>
            <person name="Camargo Neves A.A."/>
            <person name="Juca Ramos R.T."/>
            <person name="Andreote F.D."/>
            <person name="Carneiro A.R."/>
            <person name="Oliveira de Souza Lima A."/>
            <person name="Caracciolo Gomes de Sa P.H."/>
            <person name="Ribeiro Barbosa M.S."/>
            <person name="Araujo W.L."/>
            <person name="Silva A."/>
        </authorList>
    </citation>
    <scope>NUCLEOTIDE SEQUENCE [LARGE SCALE GENOMIC DNA]</scope>
    <source>
        <strain evidence="1 2">SR1.6/6</strain>
    </source>
</reference>
<evidence type="ECO:0000313" key="1">
    <source>
        <dbReference type="EMBL" id="QGY06136.1"/>
    </source>
</evidence>
<dbReference type="KEGG" id="mmes:MMSR116_11385"/>
<reference evidence="1 2" key="1">
    <citation type="journal article" date="2012" name="Genet. Mol. Biol.">
        <title>Analysis of 16S rRNA and mxaF genes revealing insights into Methylobacterium niche-specific plant association.</title>
        <authorList>
            <person name="Dourado M.N."/>
            <person name="Andreote F.D."/>
            <person name="Dini-Andreote F."/>
            <person name="Conti R."/>
            <person name="Araujo J.M."/>
            <person name="Araujo W.L."/>
        </authorList>
    </citation>
    <scope>NUCLEOTIDE SEQUENCE [LARGE SCALE GENOMIC DNA]</scope>
    <source>
        <strain evidence="1 2">SR1.6/6</strain>
    </source>
</reference>
<evidence type="ECO:0000313" key="2">
    <source>
        <dbReference type="Proteomes" id="UP000012488"/>
    </source>
</evidence>